<evidence type="ECO:0000313" key="1">
    <source>
        <dbReference type="EMBL" id="MFB2877102.1"/>
    </source>
</evidence>
<dbReference type="InterPro" id="IPR010106">
    <property type="entry name" value="RpnA"/>
</dbReference>
<keyword evidence="2" id="KW-1185">Reference proteome</keyword>
<name>A0ABV4X2U5_9CYAN</name>
<dbReference type="RefSeq" id="WP_413270213.1">
    <property type="nucleotide sequence ID" value="NZ_JBHFNQ010000069.1"/>
</dbReference>
<evidence type="ECO:0000313" key="2">
    <source>
        <dbReference type="Proteomes" id="UP001576774"/>
    </source>
</evidence>
<dbReference type="Pfam" id="PF11103">
    <property type="entry name" value="DUF2887"/>
    <property type="match status" value="1"/>
</dbReference>
<organism evidence="1 2">
    <name type="scientific">Floridaenema aerugineum BLCC-F46</name>
    <dbReference type="NCBI Taxonomy" id="3153654"/>
    <lineage>
        <taxon>Bacteria</taxon>
        <taxon>Bacillati</taxon>
        <taxon>Cyanobacteriota</taxon>
        <taxon>Cyanophyceae</taxon>
        <taxon>Oscillatoriophycideae</taxon>
        <taxon>Aerosakkonematales</taxon>
        <taxon>Aerosakkonemataceae</taxon>
        <taxon>Floridanema</taxon>
        <taxon>Floridanema aerugineum</taxon>
    </lineage>
</organism>
<dbReference type="NCBIfam" id="TIGR01784">
    <property type="entry name" value="T_den_put_tspse"/>
    <property type="match status" value="1"/>
</dbReference>
<gene>
    <name evidence="1" type="ORF">ACE1CC_09450</name>
</gene>
<dbReference type="Proteomes" id="UP001576774">
    <property type="component" value="Unassembled WGS sequence"/>
</dbReference>
<reference evidence="1 2" key="1">
    <citation type="submission" date="2024-09" db="EMBL/GenBank/DDBJ databases">
        <title>Floridaenema gen nov. (Aerosakkonemataceae, Aerosakkonematales ord. nov., Cyanobacteria) from benthic tropical and subtropical fresh waters, with the description of four new species.</title>
        <authorList>
            <person name="Moretto J.A."/>
            <person name="Berthold D.E."/>
            <person name="Lefler F.W."/>
            <person name="Huang I.-S."/>
            <person name="Laughinghouse H. IV."/>
        </authorList>
    </citation>
    <scope>NUCLEOTIDE SEQUENCE [LARGE SCALE GENOMIC DNA]</scope>
    <source>
        <strain evidence="1 2">BLCC-F46</strain>
    </source>
</reference>
<dbReference type="PANTHER" id="PTHR35586">
    <property type="entry name" value="SLL1691 PROTEIN"/>
    <property type="match status" value="1"/>
</dbReference>
<dbReference type="PANTHER" id="PTHR35586:SF2">
    <property type="entry name" value="SLL1542 PROTEIN"/>
    <property type="match status" value="1"/>
</dbReference>
<protein>
    <submittedName>
        <fullName evidence="1">Rpn family recombination-promoting nuclease/putative transposase</fullName>
    </submittedName>
</protein>
<accession>A0ABV4X2U5</accession>
<comment type="caution">
    <text evidence="1">The sequence shown here is derived from an EMBL/GenBank/DDBJ whole genome shotgun (WGS) entry which is preliminary data.</text>
</comment>
<dbReference type="InterPro" id="IPR022573">
    <property type="entry name" value="DUF2887"/>
</dbReference>
<proteinExistence type="predicted"/>
<dbReference type="EMBL" id="JBHFNQ010000069">
    <property type="protein sequence ID" value="MFB2877102.1"/>
    <property type="molecule type" value="Genomic_DNA"/>
</dbReference>
<sequence>MKTDNIFYQLFQTFPTLLFELINQPLSLANNYQFTSQEIKELARRFDGLFLPPKNAIDQPIYFVEVQFQPKSNFYSRFFAEIFVYLAQYQPNHDWCAVAIFAHRNLDPGVPRQYRSLLMSQQVISVYLDELAQITNPSLPIGMVQLVVGTEETAVSLTNQLLQQARIQLADEAIKQKVLELIESILIYKFTTKSRQEIEAMFGLSDLKQTRFYQEAKEEGKLESVPGLLAIGLSVEQIAQALNLDIELVRQASQASASDASEG</sequence>